<dbReference type="InterPro" id="IPR008921">
    <property type="entry name" value="DNA_pol3_clamp-load_cplx_C"/>
</dbReference>
<evidence type="ECO:0000313" key="8">
    <source>
        <dbReference type="EMBL" id="RAK57303.1"/>
    </source>
</evidence>
<evidence type="ECO:0000256" key="4">
    <source>
        <dbReference type="ARBA" id="ARBA00022705"/>
    </source>
</evidence>
<dbReference type="GO" id="GO:0003887">
    <property type="term" value="F:DNA-directed DNA polymerase activity"/>
    <property type="evidence" value="ECO:0007669"/>
    <property type="project" value="UniProtKB-KW"/>
</dbReference>
<dbReference type="Gene3D" id="3.40.50.300">
    <property type="entry name" value="P-loop containing nucleotide triphosphate hydrolases"/>
    <property type="match status" value="1"/>
</dbReference>
<dbReference type="RefSeq" id="WP_111513755.1">
    <property type="nucleotide sequence ID" value="NZ_QFYR01000001.1"/>
</dbReference>
<dbReference type="GO" id="GO:0003677">
    <property type="term" value="F:DNA binding"/>
    <property type="evidence" value="ECO:0007669"/>
    <property type="project" value="InterPro"/>
</dbReference>
<dbReference type="PANTHER" id="PTHR34388:SF1">
    <property type="entry name" value="DNA POLYMERASE III SUBUNIT DELTA"/>
    <property type="match status" value="1"/>
</dbReference>
<dbReference type="GO" id="GO:0009360">
    <property type="term" value="C:DNA polymerase III complex"/>
    <property type="evidence" value="ECO:0007669"/>
    <property type="project" value="TreeGrafter"/>
</dbReference>
<dbReference type="InterPro" id="IPR005790">
    <property type="entry name" value="DNA_polIII_delta"/>
</dbReference>
<evidence type="ECO:0000256" key="5">
    <source>
        <dbReference type="ARBA" id="ARBA00022932"/>
    </source>
</evidence>
<dbReference type="GO" id="GO:0006261">
    <property type="term" value="P:DNA-templated DNA replication"/>
    <property type="evidence" value="ECO:0007669"/>
    <property type="project" value="TreeGrafter"/>
</dbReference>
<comment type="catalytic activity">
    <reaction evidence="7">
        <text>DNA(n) + a 2'-deoxyribonucleoside 5'-triphosphate = DNA(n+1) + diphosphate</text>
        <dbReference type="Rhea" id="RHEA:22508"/>
        <dbReference type="Rhea" id="RHEA-COMP:17339"/>
        <dbReference type="Rhea" id="RHEA-COMP:17340"/>
        <dbReference type="ChEBI" id="CHEBI:33019"/>
        <dbReference type="ChEBI" id="CHEBI:61560"/>
        <dbReference type="ChEBI" id="CHEBI:173112"/>
        <dbReference type="EC" id="2.7.7.7"/>
    </reaction>
</comment>
<dbReference type="Gene3D" id="1.20.272.10">
    <property type="match status" value="1"/>
</dbReference>
<name>A0A328AQL1_9CAUL</name>
<dbReference type="Proteomes" id="UP000249725">
    <property type="component" value="Unassembled WGS sequence"/>
</dbReference>
<organism evidence="8 9">
    <name type="scientific">Phenylobacterium deserti</name>
    <dbReference type="NCBI Taxonomy" id="1914756"/>
    <lineage>
        <taxon>Bacteria</taxon>
        <taxon>Pseudomonadati</taxon>
        <taxon>Pseudomonadota</taxon>
        <taxon>Alphaproteobacteria</taxon>
        <taxon>Caulobacterales</taxon>
        <taxon>Caulobacteraceae</taxon>
        <taxon>Phenylobacterium</taxon>
    </lineage>
</organism>
<evidence type="ECO:0000256" key="6">
    <source>
        <dbReference type="ARBA" id="ARBA00034754"/>
    </source>
</evidence>
<dbReference type="EMBL" id="QFYR01000001">
    <property type="protein sequence ID" value="RAK57303.1"/>
    <property type="molecule type" value="Genomic_DNA"/>
</dbReference>
<dbReference type="InterPro" id="IPR027417">
    <property type="entry name" value="P-loop_NTPase"/>
</dbReference>
<dbReference type="SUPFAM" id="SSF52540">
    <property type="entry name" value="P-loop containing nucleoside triphosphate hydrolases"/>
    <property type="match status" value="1"/>
</dbReference>
<comment type="caution">
    <text evidence="8">The sequence shown here is derived from an EMBL/GenBank/DDBJ whole genome shotgun (WGS) entry which is preliminary data.</text>
</comment>
<protein>
    <recommendedName>
        <fullName evidence="1">DNA-directed DNA polymerase</fullName>
        <ecNumber evidence="1">2.7.7.7</ecNumber>
    </recommendedName>
</protein>
<dbReference type="SUPFAM" id="SSF48019">
    <property type="entry name" value="post-AAA+ oligomerization domain-like"/>
    <property type="match status" value="1"/>
</dbReference>
<sequence length="350" mass="37660">MILSKRPDIERFLKAPEPGVRAALIYGRDMGVVRDRANQLAGKVVDRPDDPFDVAQLTDGDLADDGGRLEGELASQSLMGGRRLVRLRFATEKGALDKLAAEALERHAKGELNPDAFLLVEAGALGRESTLRKVAEKAGGCVVIPCYEDEPGDVARLVRETLAQDQVSLNSDALAMFVARMPKERGVARQEIERLALFLGPGSGINATPADLEQFLGVEPEASLSDAAADAFGGRLAEAQSGIRRARQEGEPGPAAVRAIGNYLGRLRRTLTLAKSGAGLQEAAKASGVFWKQEREFLRQARAWTLEELDRIQPEVLAADKACKTAGSPDHLIAERLALTIAGRARRLGL</sequence>
<evidence type="ECO:0000313" key="9">
    <source>
        <dbReference type="Proteomes" id="UP000249725"/>
    </source>
</evidence>
<dbReference type="OrthoDB" id="9804983at2"/>
<keyword evidence="4" id="KW-0235">DNA replication</keyword>
<evidence type="ECO:0000256" key="3">
    <source>
        <dbReference type="ARBA" id="ARBA00022695"/>
    </source>
</evidence>
<keyword evidence="9" id="KW-1185">Reference proteome</keyword>
<gene>
    <name evidence="8" type="ORF">DJ018_04985</name>
</gene>
<keyword evidence="2" id="KW-0808">Transferase</keyword>
<evidence type="ECO:0000256" key="1">
    <source>
        <dbReference type="ARBA" id="ARBA00012417"/>
    </source>
</evidence>
<keyword evidence="3" id="KW-0548">Nucleotidyltransferase</keyword>
<comment type="similarity">
    <text evidence="6">Belongs to the DNA polymerase HolA subunit family.</text>
</comment>
<keyword evidence="5" id="KW-0239">DNA-directed DNA polymerase</keyword>
<proteinExistence type="inferred from homology"/>
<evidence type="ECO:0000256" key="7">
    <source>
        <dbReference type="ARBA" id="ARBA00049244"/>
    </source>
</evidence>
<dbReference type="NCBIfam" id="TIGR01128">
    <property type="entry name" value="holA"/>
    <property type="match status" value="1"/>
</dbReference>
<reference evidence="9" key="1">
    <citation type="submission" date="2018-05" db="EMBL/GenBank/DDBJ databases">
        <authorList>
            <person name="Li X."/>
        </authorList>
    </citation>
    <scope>NUCLEOTIDE SEQUENCE [LARGE SCALE GENOMIC DNA]</scope>
    <source>
        <strain evidence="9">YIM 73061</strain>
    </source>
</reference>
<dbReference type="PANTHER" id="PTHR34388">
    <property type="entry name" value="DNA POLYMERASE III SUBUNIT DELTA"/>
    <property type="match status" value="1"/>
</dbReference>
<accession>A0A328AQL1</accession>
<dbReference type="EC" id="2.7.7.7" evidence="1"/>
<evidence type="ECO:0000256" key="2">
    <source>
        <dbReference type="ARBA" id="ARBA00022679"/>
    </source>
</evidence>
<dbReference type="AlphaFoldDB" id="A0A328AQL1"/>